<dbReference type="Gene3D" id="3.30.750.24">
    <property type="entry name" value="STAS domain"/>
    <property type="match status" value="1"/>
</dbReference>
<dbReference type="PANTHER" id="PTHR11814">
    <property type="entry name" value="SULFATE TRANSPORTER"/>
    <property type="match status" value="1"/>
</dbReference>
<evidence type="ECO:0000256" key="2">
    <source>
        <dbReference type="ARBA" id="ARBA00022692"/>
    </source>
</evidence>
<feature type="transmembrane region" description="Helical" evidence="5">
    <location>
        <begin position="395"/>
        <end position="426"/>
    </location>
</feature>
<reference evidence="7" key="1">
    <citation type="submission" date="2019-02" db="EMBL/GenBank/DDBJ databases">
        <authorList>
            <person name="Gruber-Vodicka R. H."/>
            <person name="Seah K. B. B."/>
        </authorList>
    </citation>
    <scope>NUCLEOTIDE SEQUENCE</scope>
    <source>
        <strain evidence="7">BECK_BZ123</strain>
    </source>
</reference>
<accession>A0A450Y8K0</accession>
<dbReference type="Pfam" id="PF00916">
    <property type="entry name" value="Sulfate_transp"/>
    <property type="match status" value="1"/>
</dbReference>
<evidence type="ECO:0000256" key="3">
    <source>
        <dbReference type="ARBA" id="ARBA00022989"/>
    </source>
</evidence>
<name>A0A450Y8K0_9GAMM</name>
<feature type="transmembrane region" description="Helical" evidence="5">
    <location>
        <begin position="59"/>
        <end position="75"/>
    </location>
</feature>
<feature type="domain" description="STAS" evidence="6">
    <location>
        <begin position="449"/>
        <end position="563"/>
    </location>
</feature>
<dbReference type="InterPro" id="IPR002645">
    <property type="entry name" value="STAS_dom"/>
</dbReference>
<evidence type="ECO:0000313" key="7">
    <source>
        <dbReference type="EMBL" id="VFK37835.1"/>
    </source>
</evidence>
<evidence type="ECO:0000259" key="6">
    <source>
        <dbReference type="PROSITE" id="PS50801"/>
    </source>
</evidence>
<organism evidence="7">
    <name type="scientific">Candidatus Kentrum sp. TC</name>
    <dbReference type="NCBI Taxonomy" id="2126339"/>
    <lineage>
        <taxon>Bacteria</taxon>
        <taxon>Pseudomonadati</taxon>
        <taxon>Pseudomonadota</taxon>
        <taxon>Gammaproteobacteria</taxon>
        <taxon>Candidatus Kentrum</taxon>
    </lineage>
</organism>
<feature type="transmembrane region" description="Helical" evidence="5">
    <location>
        <begin position="186"/>
        <end position="204"/>
    </location>
</feature>
<protein>
    <submittedName>
        <fullName evidence="7">Sulfate permease, SulP family</fullName>
    </submittedName>
</protein>
<feature type="transmembrane region" description="Helical" evidence="5">
    <location>
        <begin position="32"/>
        <end position="52"/>
    </location>
</feature>
<feature type="transmembrane region" description="Helical" evidence="5">
    <location>
        <begin position="265"/>
        <end position="289"/>
    </location>
</feature>
<dbReference type="InterPro" id="IPR001902">
    <property type="entry name" value="SLC26A/SulP_fam"/>
</dbReference>
<feature type="transmembrane region" description="Helical" evidence="5">
    <location>
        <begin position="107"/>
        <end position="137"/>
    </location>
</feature>
<dbReference type="Pfam" id="PF01740">
    <property type="entry name" value="STAS"/>
    <property type="match status" value="1"/>
</dbReference>
<comment type="subcellular location">
    <subcellularLocation>
        <location evidence="1">Membrane</location>
        <topology evidence="1">Multi-pass membrane protein</topology>
    </subcellularLocation>
</comment>
<keyword evidence="2 5" id="KW-0812">Transmembrane</keyword>
<dbReference type="PROSITE" id="PS50801">
    <property type="entry name" value="STAS"/>
    <property type="match status" value="1"/>
</dbReference>
<keyword evidence="4 5" id="KW-0472">Membrane</keyword>
<sequence>MKHSPSFTFTTRIFPFIAWWPSVNLKTLRVDLLAGIAGALIALPQGIAFAAIAGMPIQYGLYTGMVPAIIAALFGSSWHLVSGPTTAASIVMLSMLGVLAEPGTADYVGLALTLTFMVGIIQFALGIAGTGILVNFISPSVVVGFTAGAALLIIANQLGHFFGLVLPRNIHSYETAHAMLLHLPDIDSAVTAVGIVTVISGLFCKRFLPWIPYMIPAMLVGGLMALGLEHWPGMDGLQIPMAGALPSSLPPLSTPSFSPDTMRQLAPAALAMTLFALTEAATIGRSLAARSGQHLDGNQEFIGQGLSNIVGSFFSAYIATGSFNRSAANYAAGAKTPMAAIFAGLFLIALVILAAPLGMHLPKATMAGVLFLVATDLIDMHHIRGIIRISRSETAVLTITFVCTLVFGLGFAILAGIVLSLVIYLARSSHPPVTSRIPDPDDPRRILVANAELSECPQLKLVHVEGSLFFGSVHHVRESLRLIERNSLGPRHLAITATEINFIDAAGAEMLVQEAKVRKQRAGALYLIQPKLGLMTPLRKSGYSKLIGEQKIFSSKQKAIETIVSQLDRDICAACTQRIFLECEFSAHAYASNSKSKCHSKVLG</sequence>
<evidence type="ECO:0000256" key="5">
    <source>
        <dbReference type="SAM" id="Phobius"/>
    </source>
</evidence>
<evidence type="ECO:0000256" key="4">
    <source>
        <dbReference type="ARBA" id="ARBA00023136"/>
    </source>
</evidence>
<dbReference type="InterPro" id="IPR036513">
    <property type="entry name" value="STAS_dom_sf"/>
</dbReference>
<feature type="transmembrane region" description="Helical" evidence="5">
    <location>
        <begin position="143"/>
        <end position="166"/>
    </location>
</feature>
<gene>
    <name evidence="7" type="ORF">BECKTC1821D_GA0114238_100275</name>
</gene>
<keyword evidence="3 5" id="KW-1133">Transmembrane helix</keyword>
<dbReference type="AlphaFoldDB" id="A0A450Y8K0"/>
<dbReference type="EMBL" id="CAADFS010000002">
    <property type="protein sequence ID" value="VFK37835.1"/>
    <property type="molecule type" value="Genomic_DNA"/>
</dbReference>
<evidence type="ECO:0000256" key="1">
    <source>
        <dbReference type="ARBA" id="ARBA00004141"/>
    </source>
</evidence>
<feature type="transmembrane region" description="Helical" evidence="5">
    <location>
        <begin position="301"/>
        <end position="319"/>
    </location>
</feature>
<dbReference type="GO" id="GO:0055085">
    <property type="term" value="P:transmembrane transport"/>
    <property type="evidence" value="ECO:0007669"/>
    <property type="project" value="InterPro"/>
</dbReference>
<dbReference type="CDD" id="cd07042">
    <property type="entry name" value="STAS_SulP_like_sulfate_transporter"/>
    <property type="match status" value="1"/>
</dbReference>
<dbReference type="GO" id="GO:0016020">
    <property type="term" value="C:membrane"/>
    <property type="evidence" value="ECO:0007669"/>
    <property type="project" value="UniProtKB-SubCell"/>
</dbReference>
<feature type="transmembrane region" description="Helical" evidence="5">
    <location>
        <begin position="210"/>
        <end position="228"/>
    </location>
</feature>
<dbReference type="SUPFAM" id="SSF52091">
    <property type="entry name" value="SpoIIaa-like"/>
    <property type="match status" value="1"/>
</dbReference>
<dbReference type="InterPro" id="IPR011547">
    <property type="entry name" value="SLC26A/SulP_dom"/>
</dbReference>
<feature type="transmembrane region" description="Helical" evidence="5">
    <location>
        <begin position="339"/>
        <end position="358"/>
    </location>
</feature>
<proteinExistence type="predicted"/>